<evidence type="ECO:0000313" key="2">
    <source>
        <dbReference type="Proteomes" id="UP000243438"/>
    </source>
</evidence>
<sequence length="336" mass="40044">MNLNRETLYYRHRLSHQQIDMLLGENNSSSFADDKMKILRNVKNFITVTDLFRKELIPFVPIKGPILSYRIYNDPAVRFSHDIDLLILLDDLTKVLDLLLGRGFRIIDCSCTADDFRRKLIIKNSHHMAFYNDKLQFCVEVHWTLTCMTPISNDELMDIVHKNLIQINFAGRLFVVLNKEMELVYLILHGARHGWCRLKWLIDIAYYPMDDLNMDLFYTLVNRFSADKVVKQTDQLLNLHFHRHLPFKTSNKPLGYIFKYAEYSINRKNVEPESLFQSYKHFRYLFFLFPEVSYKLKCVKAIFLSMNDVANFKFSSQLAYYLYRPVSLIRRRILHV</sequence>
<dbReference type="EMBL" id="JFBS01000001">
    <property type="protein sequence ID" value="EXG77868.1"/>
    <property type="molecule type" value="Genomic_DNA"/>
</dbReference>
<comment type="caution">
    <text evidence="1">The sequence shown here is derived from an EMBL/GenBank/DDBJ whole genome shotgun (WGS) entry which is preliminary data.</text>
</comment>
<proteinExistence type="predicted"/>
<evidence type="ECO:0008006" key="3">
    <source>
        <dbReference type="Google" id="ProtNLM"/>
    </source>
</evidence>
<keyword evidence="2" id="KW-1185">Reference proteome</keyword>
<reference evidence="1" key="1">
    <citation type="submission" date="2013-07" db="EMBL/GenBank/DDBJ databases">
        <authorList>
            <consortium name="DOE Joint Genome Institute"/>
            <person name="Anderson I."/>
            <person name="Huntemann M."/>
            <person name="Han J."/>
            <person name="Chen A."/>
            <person name="Kyrpides N."/>
            <person name="Mavromatis K."/>
            <person name="Markowitz V."/>
            <person name="Palaniappan K."/>
            <person name="Ivanova N."/>
            <person name="Schaumberg A."/>
            <person name="Pati A."/>
            <person name="Liolios K."/>
            <person name="Nordberg H.P."/>
            <person name="Cantor M.N."/>
            <person name="Hua S.X."/>
            <person name="Woyke T."/>
        </authorList>
    </citation>
    <scope>NUCLEOTIDE SEQUENCE [LARGE SCALE GENOMIC DNA]</scope>
    <source>
        <strain evidence="1">DSM 17970</strain>
    </source>
</reference>
<organism evidence="1 2">
    <name type="scientific">Xylanibacter oryzae DSM 17970</name>
    <dbReference type="NCBI Taxonomy" id="915438"/>
    <lineage>
        <taxon>Bacteria</taxon>
        <taxon>Pseudomonadati</taxon>
        <taxon>Bacteroidota</taxon>
        <taxon>Bacteroidia</taxon>
        <taxon>Bacteroidales</taxon>
        <taxon>Prevotellaceae</taxon>
        <taxon>Xylanibacter</taxon>
    </lineage>
</organism>
<protein>
    <recommendedName>
        <fullName evidence="3">Nucleotidyltransferase-like protein</fullName>
    </recommendedName>
</protein>
<dbReference type="RefSeq" id="WP_154655641.1">
    <property type="nucleotide sequence ID" value="NZ_KK073873.1"/>
</dbReference>
<evidence type="ECO:0000313" key="1">
    <source>
        <dbReference type="EMBL" id="EXG77868.1"/>
    </source>
</evidence>
<dbReference type="InterPro" id="IPR039498">
    <property type="entry name" value="NTP_transf_5"/>
</dbReference>
<dbReference type="Pfam" id="PF14907">
    <property type="entry name" value="NTP_transf_5"/>
    <property type="match status" value="1"/>
</dbReference>
<name>A0ABN0RUG7_9BACT</name>
<gene>
    <name evidence="1" type="ORF">XylorDRAFT_0218</name>
</gene>
<dbReference type="Proteomes" id="UP000243438">
    <property type="component" value="Unassembled WGS sequence"/>
</dbReference>
<accession>A0ABN0RUG7</accession>